<dbReference type="PANTHER" id="PTHR23084">
    <property type="entry name" value="PHOSPHATIDYLINOSITOL-4-PHOSPHATE 5-KINASE RELATED"/>
    <property type="match status" value="1"/>
</dbReference>
<dbReference type="PANTHER" id="PTHR23084:SF263">
    <property type="entry name" value="MORN REPEAT-CONTAINING PROTEIN 1"/>
    <property type="match status" value="1"/>
</dbReference>
<comment type="caution">
    <text evidence="3">The sequence shown here is derived from an EMBL/GenBank/DDBJ whole genome shotgun (WGS) entry which is preliminary data.</text>
</comment>
<keyword evidence="1" id="KW-0677">Repeat</keyword>
<evidence type="ECO:0000256" key="1">
    <source>
        <dbReference type="ARBA" id="ARBA00022737"/>
    </source>
</evidence>
<dbReference type="InterPro" id="IPR003409">
    <property type="entry name" value="MORN"/>
</dbReference>
<gene>
    <name evidence="3" type="ORF">FOZ62_006983</name>
</gene>
<feature type="compositionally biased region" description="Low complexity" evidence="2">
    <location>
        <begin position="86"/>
        <end position="109"/>
    </location>
</feature>
<dbReference type="Pfam" id="PF02493">
    <property type="entry name" value="MORN"/>
    <property type="match status" value="2"/>
</dbReference>
<dbReference type="EMBL" id="JABANM010009299">
    <property type="protein sequence ID" value="KAF4741144.1"/>
    <property type="molecule type" value="Genomic_DNA"/>
</dbReference>
<feature type="non-terminal residue" evidence="3">
    <location>
        <position position="1"/>
    </location>
</feature>
<reference evidence="3 4" key="1">
    <citation type="submission" date="2020-04" db="EMBL/GenBank/DDBJ databases">
        <title>Perkinsus olseni comparative genomics.</title>
        <authorList>
            <person name="Bogema D.R."/>
        </authorList>
    </citation>
    <scope>NUCLEOTIDE SEQUENCE [LARGE SCALE GENOMIC DNA]</scope>
    <source>
        <strain evidence="3">ATCC PRA-205</strain>
    </source>
</reference>
<evidence type="ECO:0000256" key="2">
    <source>
        <dbReference type="SAM" id="MobiDB-lite"/>
    </source>
</evidence>
<dbReference type="SMART" id="SM00698">
    <property type="entry name" value="MORN"/>
    <property type="match status" value="2"/>
</dbReference>
<feature type="region of interest" description="Disordered" evidence="2">
    <location>
        <begin position="75"/>
        <end position="116"/>
    </location>
</feature>
<dbReference type="Proteomes" id="UP000574390">
    <property type="component" value="Unassembled WGS sequence"/>
</dbReference>
<evidence type="ECO:0000313" key="4">
    <source>
        <dbReference type="Proteomes" id="UP000574390"/>
    </source>
</evidence>
<protein>
    <recommendedName>
        <fullName evidence="5">MORN repeat containing</fullName>
    </recommendedName>
</protein>
<proteinExistence type="predicted"/>
<dbReference type="SUPFAM" id="SSF82185">
    <property type="entry name" value="Histone H3 K4-specific methyltransferase SET7/9 N-terminal domain"/>
    <property type="match status" value="1"/>
</dbReference>
<evidence type="ECO:0008006" key="5">
    <source>
        <dbReference type="Google" id="ProtNLM"/>
    </source>
</evidence>
<dbReference type="FunFam" id="2.20.110.10:FF:000002">
    <property type="entry name" value="Phosphatidylinositol 4-phosphate 5-kinase 8"/>
    <property type="match status" value="1"/>
</dbReference>
<feature type="non-terminal residue" evidence="3">
    <location>
        <position position="116"/>
    </location>
</feature>
<dbReference type="AlphaFoldDB" id="A0A7J6T7A5"/>
<dbReference type="Gene3D" id="2.20.110.10">
    <property type="entry name" value="Histone H3 K4-specific methyltransferase SET7/9 N-terminal domain"/>
    <property type="match status" value="1"/>
</dbReference>
<sequence>FVTARVTTGDIVRTTRYEGQYVNDQKDGHGVFTWPDGRRYEGGWKAGKQNGRGIYRTAKGEVREGEWEDGHRVRWLGPPQAAGSTAPEASKDAPAPAAAGTDAPAKSAADNATQQQ</sequence>
<evidence type="ECO:0000313" key="3">
    <source>
        <dbReference type="EMBL" id="KAF4741144.1"/>
    </source>
</evidence>
<name>A0A7J6T7A5_PEROL</name>
<accession>A0A7J6T7A5</accession>
<organism evidence="3 4">
    <name type="scientific">Perkinsus olseni</name>
    <name type="common">Perkinsus atlanticus</name>
    <dbReference type="NCBI Taxonomy" id="32597"/>
    <lineage>
        <taxon>Eukaryota</taxon>
        <taxon>Sar</taxon>
        <taxon>Alveolata</taxon>
        <taxon>Perkinsozoa</taxon>
        <taxon>Perkinsea</taxon>
        <taxon>Perkinsida</taxon>
        <taxon>Perkinsidae</taxon>
        <taxon>Perkinsus</taxon>
    </lineage>
</organism>